<accession>A0A173SQ78</accession>
<proteinExistence type="predicted"/>
<reference evidence="2 3" key="1">
    <citation type="submission" date="2015-09" db="EMBL/GenBank/DDBJ databases">
        <authorList>
            <consortium name="Pathogen Informatics"/>
        </authorList>
    </citation>
    <scope>NUCLEOTIDE SEQUENCE [LARGE SCALE GENOMIC DNA]</scope>
    <source>
        <strain evidence="2 3">2789STDY5608868</strain>
    </source>
</reference>
<name>A0A173SQ78_ANAHA</name>
<dbReference type="PANTHER" id="PTHR43364:SF1">
    <property type="entry name" value="OXIDOREDUCTASE YDHF"/>
    <property type="match status" value="1"/>
</dbReference>
<dbReference type="PRINTS" id="PR00069">
    <property type="entry name" value="ALDKETRDTASE"/>
</dbReference>
<evidence type="ECO:0000313" key="3">
    <source>
        <dbReference type="Proteomes" id="UP000095598"/>
    </source>
</evidence>
<dbReference type="CDD" id="cd19092">
    <property type="entry name" value="AKR_BsYcsN_EcYdhF-like"/>
    <property type="match status" value="1"/>
</dbReference>
<evidence type="ECO:0000259" key="1">
    <source>
        <dbReference type="Pfam" id="PF00248"/>
    </source>
</evidence>
<dbReference type="GO" id="GO:0016491">
    <property type="term" value="F:oxidoreductase activity"/>
    <property type="evidence" value="ECO:0007669"/>
    <property type="project" value="UniProtKB-KW"/>
</dbReference>
<dbReference type="InterPro" id="IPR036812">
    <property type="entry name" value="NAD(P)_OxRdtase_dom_sf"/>
</dbReference>
<dbReference type="Gene3D" id="3.20.20.100">
    <property type="entry name" value="NADP-dependent oxidoreductase domain"/>
    <property type="match status" value="1"/>
</dbReference>
<feature type="domain" description="NADP-dependent oxidoreductase" evidence="1">
    <location>
        <begin position="15"/>
        <end position="288"/>
    </location>
</feature>
<dbReference type="RefSeq" id="WP_055258448.1">
    <property type="nucleotide sequence ID" value="NZ_CYXT01000009.1"/>
</dbReference>
<protein>
    <submittedName>
        <fullName evidence="2">Oxidoreductase YdhF</fullName>
        <ecNumber evidence="2">1.-.-.-</ecNumber>
    </submittedName>
</protein>
<dbReference type="SUPFAM" id="SSF51430">
    <property type="entry name" value="NAD(P)-linked oxidoreductase"/>
    <property type="match status" value="1"/>
</dbReference>
<dbReference type="Proteomes" id="UP000095598">
    <property type="component" value="Unassembled WGS sequence"/>
</dbReference>
<keyword evidence="2" id="KW-0560">Oxidoreductase</keyword>
<dbReference type="Pfam" id="PF00248">
    <property type="entry name" value="Aldo_ket_red"/>
    <property type="match status" value="1"/>
</dbReference>
<dbReference type="EMBL" id="CYXT01000009">
    <property type="protein sequence ID" value="CUM91765.1"/>
    <property type="molecule type" value="Genomic_DNA"/>
</dbReference>
<gene>
    <name evidence="2" type="primary">ydhF</name>
    <name evidence="2" type="ORF">ERS852425_01446</name>
</gene>
<dbReference type="GO" id="GO:0005829">
    <property type="term" value="C:cytosol"/>
    <property type="evidence" value="ECO:0007669"/>
    <property type="project" value="TreeGrafter"/>
</dbReference>
<dbReference type="EC" id="1.-.-.-" evidence="2"/>
<organism evidence="2 3">
    <name type="scientific">Anaerostipes hadrus</name>
    <dbReference type="NCBI Taxonomy" id="649756"/>
    <lineage>
        <taxon>Bacteria</taxon>
        <taxon>Bacillati</taxon>
        <taxon>Bacillota</taxon>
        <taxon>Clostridia</taxon>
        <taxon>Lachnospirales</taxon>
        <taxon>Lachnospiraceae</taxon>
        <taxon>Anaerostipes</taxon>
    </lineage>
</organism>
<sequence length="297" mass="34259">MTKIKLTDNLSLSQIIRGFWRLDTWELSTDELIDNMKSSIDLGVTSFDTAEIYADTLCESQIGEAFAKDPALRGKVELISKTGIYKQEINGESFGYYNTTYDRIVRSCKESLQRLHTDYLDLYLIHREDPLLDPWEAGRAMLDLKKEGLIKEIGVSNFDPFKFDAMNKAVDGALVTNQIEWNPVCFEHFNSGMMDYLTVNKIHPMIWSPLAGGRLFQEDDLQCKKAMDKIKEIAERHNCESDTIVYAWIMYHPVQAMPIIGSRKVERIESAVKAMDVKLEHYEWYEIYAASGQQQIR</sequence>
<dbReference type="InterPro" id="IPR018170">
    <property type="entry name" value="Aldo/ket_reductase_CS"/>
</dbReference>
<evidence type="ECO:0000313" key="2">
    <source>
        <dbReference type="EMBL" id="CUM91765.1"/>
    </source>
</evidence>
<dbReference type="AlphaFoldDB" id="A0A173SQ78"/>
<dbReference type="InterPro" id="IPR023210">
    <property type="entry name" value="NADP_OxRdtase_dom"/>
</dbReference>
<dbReference type="PANTHER" id="PTHR43364">
    <property type="entry name" value="NADH-SPECIFIC METHYLGLYOXAL REDUCTASE-RELATED"/>
    <property type="match status" value="1"/>
</dbReference>
<dbReference type="InterPro" id="IPR050523">
    <property type="entry name" value="AKR_Detox_Biosynth"/>
</dbReference>
<dbReference type="InterPro" id="IPR020471">
    <property type="entry name" value="AKR"/>
</dbReference>
<dbReference type="PROSITE" id="PS00062">
    <property type="entry name" value="ALDOKETO_REDUCTASE_2"/>
    <property type="match status" value="1"/>
</dbReference>